<dbReference type="Gene3D" id="1.10.510.10">
    <property type="entry name" value="Transferase(Phosphotransferase) domain 1"/>
    <property type="match status" value="1"/>
</dbReference>
<evidence type="ECO:0000256" key="9">
    <source>
        <dbReference type="PROSITE-ProRule" id="PRU00023"/>
    </source>
</evidence>
<feature type="region of interest" description="Disordered" evidence="11">
    <location>
        <begin position="123"/>
        <end position="237"/>
    </location>
</feature>
<reference evidence="13" key="1">
    <citation type="journal article" date="2011" name="Plant Physiol.">
        <title>Comprehensive sequence analysis of 24,783 barley full-length cDNAs derived from 12 clone libraries.</title>
        <authorList>
            <person name="Matsumoto T."/>
            <person name="Tanaka T."/>
            <person name="Sakai H."/>
            <person name="Amano N."/>
            <person name="Kanamori H."/>
            <person name="Kurita K."/>
            <person name="Kikuta A."/>
            <person name="Kamiya K."/>
            <person name="Yamamoto M."/>
            <person name="Ikawa H."/>
            <person name="Fujii N."/>
            <person name="Hori K."/>
            <person name="Itoh T."/>
            <person name="Sato K."/>
        </authorList>
    </citation>
    <scope>NUCLEOTIDE SEQUENCE</scope>
    <source>
        <tissue evidence="13">Shoot and root</tissue>
    </source>
</reference>
<evidence type="ECO:0000256" key="11">
    <source>
        <dbReference type="SAM" id="MobiDB-lite"/>
    </source>
</evidence>
<dbReference type="EMBL" id="AK368211">
    <property type="protein sequence ID" value="BAJ99414.1"/>
    <property type="molecule type" value="mRNA"/>
</dbReference>
<dbReference type="SMART" id="SM00220">
    <property type="entry name" value="S_TKc"/>
    <property type="match status" value="1"/>
</dbReference>
<dbReference type="PROSITE" id="PS00108">
    <property type="entry name" value="PROTEIN_KINASE_ST"/>
    <property type="match status" value="1"/>
</dbReference>
<dbReference type="PROSITE" id="PS50297">
    <property type="entry name" value="ANK_REP_REGION"/>
    <property type="match status" value="1"/>
</dbReference>
<evidence type="ECO:0000259" key="12">
    <source>
        <dbReference type="PROSITE" id="PS50011"/>
    </source>
</evidence>
<dbReference type="PROSITE" id="PS50011">
    <property type="entry name" value="PROTEIN_KINASE_DOM"/>
    <property type="match status" value="1"/>
</dbReference>
<dbReference type="AlphaFoldDB" id="F2DWE3"/>
<evidence type="ECO:0000256" key="5">
    <source>
        <dbReference type="ARBA" id="ARBA00022777"/>
    </source>
</evidence>
<dbReference type="GO" id="GO:0004674">
    <property type="term" value="F:protein serine/threonine kinase activity"/>
    <property type="evidence" value="ECO:0007669"/>
    <property type="project" value="UniProtKB-KW"/>
</dbReference>
<dbReference type="SUPFAM" id="SSF48403">
    <property type="entry name" value="Ankyrin repeat"/>
    <property type="match status" value="1"/>
</dbReference>
<keyword evidence="5" id="KW-0418">Kinase</keyword>
<dbReference type="InterPro" id="IPR002110">
    <property type="entry name" value="Ankyrin_rpt"/>
</dbReference>
<dbReference type="Pfam" id="PF00069">
    <property type="entry name" value="Pkinase"/>
    <property type="match status" value="1"/>
</dbReference>
<dbReference type="Pfam" id="PF13857">
    <property type="entry name" value="Ank_5"/>
    <property type="match status" value="1"/>
</dbReference>
<dbReference type="Pfam" id="PF14381">
    <property type="entry name" value="EDR1_CTR1_ARMC3_pept"/>
    <property type="match status" value="1"/>
</dbReference>
<keyword evidence="10" id="KW-0175">Coiled coil</keyword>
<evidence type="ECO:0000256" key="10">
    <source>
        <dbReference type="SAM" id="Coils"/>
    </source>
</evidence>
<organism evidence="13">
    <name type="scientific">Hordeum vulgare subsp. vulgare</name>
    <name type="common">Domesticated barley</name>
    <dbReference type="NCBI Taxonomy" id="112509"/>
    <lineage>
        <taxon>Eukaryota</taxon>
        <taxon>Viridiplantae</taxon>
        <taxon>Streptophyta</taxon>
        <taxon>Embryophyta</taxon>
        <taxon>Tracheophyta</taxon>
        <taxon>Spermatophyta</taxon>
        <taxon>Magnoliopsida</taxon>
        <taxon>Liliopsida</taxon>
        <taxon>Poales</taxon>
        <taxon>Poaceae</taxon>
        <taxon>BOP clade</taxon>
        <taxon>Pooideae</taxon>
        <taxon>Triticodae</taxon>
        <taxon>Triticeae</taxon>
        <taxon>Hordeinae</taxon>
        <taxon>Hordeum</taxon>
    </lineage>
</organism>
<evidence type="ECO:0000313" key="13">
    <source>
        <dbReference type="EMBL" id="BAJ99414.1"/>
    </source>
</evidence>
<evidence type="ECO:0000256" key="3">
    <source>
        <dbReference type="ARBA" id="ARBA00022679"/>
    </source>
</evidence>
<evidence type="ECO:0000256" key="8">
    <source>
        <dbReference type="ARBA" id="ARBA00048679"/>
    </source>
</evidence>
<dbReference type="PANTHER" id="PTHR43671">
    <property type="entry name" value="SERINE/THREONINE-PROTEIN KINASE NEK"/>
    <property type="match status" value="1"/>
</dbReference>
<protein>
    <recommendedName>
        <fullName evidence="1">non-specific serine/threonine protein kinase</fullName>
        <ecNumber evidence="1">2.7.11.1</ecNumber>
    </recommendedName>
</protein>
<dbReference type="PROSITE" id="PS50088">
    <property type="entry name" value="ANK_REPEAT"/>
    <property type="match status" value="1"/>
</dbReference>
<dbReference type="InterPro" id="IPR036770">
    <property type="entry name" value="Ankyrin_rpt-contain_sf"/>
</dbReference>
<dbReference type="GO" id="GO:0005524">
    <property type="term" value="F:ATP binding"/>
    <property type="evidence" value="ECO:0007669"/>
    <property type="project" value="UniProtKB-KW"/>
</dbReference>
<comment type="catalytic activity">
    <reaction evidence="8">
        <text>L-seryl-[protein] + ATP = O-phospho-L-seryl-[protein] + ADP + H(+)</text>
        <dbReference type="Rhea" id="RHEA:17989"/>
        <dbReference type="Rhea" id="RHEA-COMP:9863"/>
        <dbReference type="Rhea" id="RHEA-COMP:11604"/>
        <dbReference type="ChEBI" id="CHEBI:15378"/>
        <dbReference type="ChEBI" id="CHEBI:29999"/>
        <dbReference type="ChEBI" id="CHEBI:30616"/>
        <dbReference type="ChEBI" id="CHEBI:83421"/>
        <dbReference type="ChEBI" id="CHEBI:456216"/>
        <dbReference type="EC" id="2.7.11.1"/>
    </reaction>
</comment>
<dbReference type="SUPFAM" id="SSF56112">
    <property type="entry name" value="Protein kinase-like (PK-like)"/>
    <property type="match status" value="1"/>
</dbReference>
<keyword evidence="9" id="KW-0040">ANK repeat</keyword>
<dbReference type="InterPro" id="IPR055164">
    <property type="entry name" value="EDR1/CTR1/ARMC3-like_pept-like"/>
</dbReference>
<dbReference type="SMART" id="SM00248">
    <property type="entry name" value="ANK"/>
    <property type="match status" value="1"/>
</dbReference>
<feature type="repeat" description="ANK" evidence="9">
    <location>
        <begin position="58"/>
        <end position="90"/>
    </location>
</feature>
<dbReference type="PANTHER" id="PTHR43671:SF98">
    <property type="entry name" value="SERINE_THREONINE-PROTEIN KINASE NEK11"/>
    <property type="match status" value="1"/>
</dbReference>
<evidence type="ECO:0000256" key="6">
    <source>
        <dbReference type="ARBA" id="ARBA00022840"/>
    </source>
</evidence>
<keyword evidence="6" id="KW-0067">ATP-binding</keyword>
<dbReference type="EC" id="2.7.11.1" evidence="1"/>
<accession>F2DWE3</accession>
<feature type="coiled-coil region" evidence="10">
    <location>
        <begin position="276"/>
        <end position="314"/>
    </location>
</feature>
<keyword evidence="2" id="KW-0723">Serine/threonine-protein kinase</keyword>
<keyword evidence="3" id="KW-0808">Transferase</keyword>
<feature type="domain" description="Protein kinase" evidence="12">
    <location>
        <begin position="610"/>
        <end position="872"/>
    </location>
</feature>
<dbReference type="InterPro" id="IPR050660">
    <property type="entry name" value="NEK_Ser/Thr_kinase"/>
</dbReference>
<name>F2DWE3_HORVV</name>
<dbReference type="InterPro" id="IPR008271">
    <property type="entry name" value="Ser/Thr_kinase_AS"/>
</dbReference>
<dbReference type="Gene3D" id="1.25.40.20">
    <property type="entry name" value="Ankyrin repeat-containing domain"/>
    <property type="match status" value="1"/>
</dbReference>
<comment type="catalytic activity">
    <reaction evidence="7">
        <text>L-threonyl-[protein] + ATP = O-phospho-L-threonyl-[protein] + ADP + H(+)</text>
        <dbReference type="Rhea" id="RHEA:46608"/>
        <dbReference type="Rhea" id="RHEA-COMP:11060"/>
        <dbReference type="Rhea" id="RHEA-COMP:11605"/>
        <dbReference type="ChEBI" id="CHEBI:15378"/>
        <dbReference type="ChEBI" id="CHEBI:30013"/>
        <dbReference type="ChEBI" id="CHEBI:30616"/>
        <dbReference type="ChEBI" id="CHEBI:61977"/>
        <dbReference type="ChEBI" id="CHEBI:456216"/>
        <dbReference type="EC" id="2.7.11.1"/>
    </reaction>
</comment>
<feature type="compositionally biased region" description="Low complexity" evidence="11">
    <location>
        <begin position="177"/>
        <end position="188"/>
    </location>
</feature>
<dbReference type="InterPro" id="IPR000719">
    <property type="entry name" value="Prot_kinase_dom"/>
</dbReference>
<keyword evidence="4" id="KW-0547">Nucleotide-binding</keyword>
<proteinExistence type="evidence at transcript level"/>
<dbReference type="InterPro" id="IPR011009">
    <property type="entry name" value="Kinase-like_dom_sf"/>
</dbReference>
<evidence type="ECO:0000256" key="2">
    <source>
        <dbReference type="ARBA" id="ARBA00022527"/>
    </source>
</evidence>
<evidence type="ECO:0000256" key="7">
    <source>
        <dbReference type="ARBA" id="ARBA00047899"/>
    </source>
</evidence>
<feature type="region of interest" description="Disordered" evidence="11">
    <location>
        <begin position="250"/>
        <end position="269"/>
    </location>
</feature>
<evidence type="ECO:0000256" key="1">
    <source>
        <dbReference type="ARBA" id="ARBA00012513"/>
    </source>
</evidence>
<evidence type="ECO:0000256" key="4">
    <source>
        <dbReference type="ARBA" id="ARBA00022741"/>
    </source>
</evidence>
<sequence length="878" mass="96942">MAAAGPADAQLGERLWHAAATGDLRGAADAILSGARIDFKAMYKAVSPDANPWNPSGGRLTPLSVAAYHGHAEMVRLLLQHGADPTVRNDWGHPILQFCKGSDVSLLIEAALRERRPGKDDALYLSPKALPSSPPNVLVTDADQPALSPRRGVLATSNNGGAGAGGNLSPSPHNARAASPSPSGSASPLRTTLNASGGVVAAGRPAVPRKAGSPKRRRATEGAAAEAAHGEGGDDPMALTLDAWEISKQRRVEEDRRRAAEDAKRRDEDRLRVREDDQFRRALEEAKAALEAERKQLEAERAALQKQSAAVQQQRSAEELTRRISDVIGSLYAIRLALDHHTDKLKLPQIINYVQSCRDDVEVKQNRAVSLLSDVIMERLVHGDPNVFYWKHGLLDFDHAIAGRVFCDQGRTGRFRSFAILRAEPINAEPEVLLVDDSQDSTLKTLAESIRSEISKARPATAAQVLQYLAQVVDRQIVRAASVEEFKRATQDMKRKVGSNLLRLGYFRSGQARHRAILYKYLCDALSSTPMPLRCRLVRGDKGQGFSWNVVETSDRELFVVDLSVAVGALIPESSREAEQYKRCSDGGAMAGIGGASVRGWLPPFDLSLVQRGPLLGKGNACVYDVHIKIKSLKGSETVETVENLALKEIPLQNEQELKFAHNELRLLRYVHHRNIVPFRYATFDSSKLYVFMEKMEGSGHDFIHQRLKKLPPTLVLEEIVYFLLGASRGIAHLHSHGVIHRDIKPANILLKFDGVRLKEVRVSDFGLSILLDQTSYAKTVQIGTPNYMAPELLSQHHGGYNNRVDVYAFGIMLAEALLQELPPGLLSTFPVERLQTVNKALAEVYERCILRDPQQRPLQSQLSEHLERQFLQSYLYT</sequence>